<sequence length="234" mass="26477">MEASLRYWLRARYRRVESQITQDANPATDLQKLMTQLTAKWRLKFNTLSQHLAPAFVQQAQGNVDRTFKSELKKKAGFTVSFKPTEGVQSAMQACVNENVLLIKSIGEQHLGEVNQMVMRAVAHGGDLGQLTEGLQQRFGITRRRAANIARDQNAKVTSAINRQRQIDTGLFEAEWVHSAGGRNPRHSHVEAGRKRLLFDVREGALIDDERIWPGQKPNCRCASRIILKGFNDE</sequence>
<dbReference type="EMBL" id="LHZU01000117">
    <property type="protein sequence ID" value="KXV60287.1"/>
    <property type="molecule type" value="Genomic_DNA"/>
</dbReference>
<gene>
    <name evidence="2" type="ORF">AD948_05900</name>
</gene>
<dbReference type="Pfam" id="PF04233">
    <property type="entry name" value="Phage_Mu_F"/>
    <property type="match status" value="1"/>
</dbReference>
<feature type="domain" description="Phage head morphogenesis" evidence="1">
    <location>
        <begin position="113"/>
        <end position="223"/>
    </location>
</feature>
<evidence type="ECO:0000259" key="1">
    <source>
        <dbReference type="Pfam" id="PF04233"/>
    </source>
</evidence>
<dbReference type="InterPro" id="IPR006528">
    <property type="entry name" value="Phage_head_morphogenesis_dom"/>
</dbReference>
<protein>
    <recommendedName>
        <fullName evidence="1">Phage head morphogenesis domain-containing protein</fullName>
    </recommendedName>
</protein>
<organism evidence="2 3">
    <name type="scientific">Acetobacter senegalensis</name>
    <dbReference type="NCBI Taxonomy" id="446692"/>
    <lineage>
        <taxon>Bacteria</taxon>
        <taxon>Pseudomonadati</taxon>
        <taxon>Pseudomonadota</taxon>
        <taxon>Alphaproteobacteria</taxon>
        <taxon>Acetobacterales</taxon>
        <taxon>Acetobacteraceae</taxon>
        <taxon>Acetobacter</taxon>
    </lineage>
</organism>
<dbReference type="PATRIC" id="fig|446692.4.peg.3193"/>
<dbReference type="AlphaFoldDB" id="A0A149U4I6"/>
<evidence type="ECO:0000313" key="2">
    <source>
        <dbReference type="EMBL" id="KXV60287.1"/>
    </source>
</evidence>
<name>A0A149U4I6_9PROT</name>
<evidence type="ECO:0000313" key="3">
    <source>
        <dbReference type="Proteomes" id="UP000075360"/>
    </source>
</evidence>
<proteinExistence type="predicted"/>
<reference evidence="2 3" key="1">
    <citation type="submission" date="2015-06" db="EMBL/GenBank/DDBJ databases">
        <title>Improved classification and identification of acetic acid bacteria using matrix-assisted laser desorption/ionization time-of-flight mass spectrometry; Gluconobacter nephelii and Gluconobacter uchimurae are later heterotypic synonyms of Gluconobacter japonicus and Gluconobacter oxydans, respectively.</title>
        <authorList>
            <person name="Li L."/>
            <person name="Cleenwerck I."/>
            <person name="De Vuyst L."/>
            <person name="Vandamme P."/>
        </authorList>
    </citation>
    <scope>NUCLEOTIDE SEQUENCE [LARGE SCALE GENOMIC DNA]</scope>
    <source>
        <strain evidence="2 3">LMG 23690</strain>
    </source>
</reference>
<comment type="caution">
    <text evidence="2">The sequence shown here is derived from an EMBL/GenBank/DDBJ whole genome shotgun (WGS) entry which is preliminary data.</text>
</comment>
<dbReference type="Proteomes" id="UP000075360">
    <property type="component" value="Unassembled WGS sequence"/>
</dbReference>
<accession>A0A149U4I6</accession>